<sequence length="182" mass="21065">MGRSNITVPYGYEPPVEKEKGTLIYYDSFERATAEELDRAAEYAAMYAFKMLVLYPIHEETLKRMAKGTATAYYKRVNRLEQWARERGGRDSAKVAIEDWEGKRKKYTPLDAALRHLTEKYPSPYFLYVTPETANQLASFSSFAAWIGKLRLLLASEPEETHPRLRQYAHRWSVAGRSEGTR</sequence>
<reference evidence="1 4" key="2">
    <citation type="submission" date="2022-05" db="EMBL/GenBank/DDBJ databases">
        <title>Genome Sequencing of Bee-Associated Microbes.</title>
        <authorList>
            <person name="Dunlap C."/>
        </authorList>
    </citation>
    <scope>NUCLEOTIDE SEQUENCE [LARGE SCALE GENOMIC DNA]</scope>
    <source>
        <strain evidence="1 4">NRRL B-14613</strain>
    </source>
</reference>
<keyword evidence="4" id="KW-1185">Reference proteome</keyword>
<proteinExistence type="predicted"/>
<dbReference type="EMBL" id="JAMDMM010000049">
    <property type="protein sequence ID" value="MCY9610084.1"/>
    <property type="molecule type" value="Genomic_DNA"/>
</dbReference>
<gene>
    <name evidence="2" type="ORF">FLT43_13235</name>
    <name evidence="1" type="ORF">M5W83_23285</name>
</gene>
<accession>A0AAP9DUC3</accession>
<dbReference type="Proteomes" id="UP000315377">
    <property type="component" value="Chromosome"/>
</dbReference>
<protein>
    <submittedName>
        <fullName evidence="2">Uncharacterized protein</fullName>
    </submittedName>
</protein>
<dbReference type="EMBL" id="CP041405">
    <property type="protein sequence ID" value="QDM44342.1"/>
    <property type="molecule type" value="Genomic_DNA"/>
</dbReference>
<evidence type="ECO:0000313" key="1">
    <source>
        <dbReference type="EMBL" id="MCY9610084.1"/>
    </source>
</evidence>
<evidence type="ECO:0000313" key="4">
    <source>
        <dbReference type="Proteomes" id="UP001209276"/>
    </source>
</evidence>
<dbReference type="AlphaFoldDB" id="A0AAP9DUC3"/>
<organism evidence="2 3">
    <name type="scientific">Paenibacillus thiaminolyticus</name>
    <name type="common">Bacillus thiaminolyticus</name>
    <dbReference type="NCBI Taxonomy" id="49283"/>
    <lineage>
        <taxon>Bacteria</taxon>
        <taxon>Bacillati</taxon>
        <taxon>Bacillota</taxon>
        <taxon>Bacilli</taxon>
        <taxon>Bacillales</taxon>
        <taxon>Paenibacillaceae</taxon>
        <taxon>Paenibacillus</taxon>
    </lineage>
</organism>
<name>A0AAP9DUC3_PANTH</name>
<evidence type="ECO:0000313" key="3">
    <source>
        <dbReference type="Proteomes" id="UP000315377"/>
    </source>
</evidence>
<dbReference type="Proteomes" id="UP001209276">
    <property type="component" value="Unassembled WGS sequence"/>
</dbReference>
<dbReference type="RefSeq" id="WP_087443430.1">
    <property type="nucleotide sequence ID" value="NZ_CABMNB010000033.1"/>
</dbReference>
<dbReference type="GeneID" id="76996925"/>
<evidence type="ECO:0000313" key="2">
    <source>
        <dbReference type="EMBL" id="QDM44342.1"/>
    </source>
</evidence>
<reference evidence="2 3" key="1">
    <citation type="submission" date="2019-07" db="EMBL/GenBank/DDBJ databases">
        <title>Paenibacillus thiaminolyticus NRRL B-4156.</title>
        <authorList>
            <person name="Hehnly C."/>
            <person name="Zhang L."/>
        </authorList>
    </citation>
    <scope>NUCLEOTIDE SEQUENCE [LARGE SCALE GENOMIC DNA]</scope>
    <source>
        <strain evidence="2 3">NRRL B-4156</strain>
    </source>
</reference>